<accession>A0A1L5PVZ4</accession>
<gene>
    <name evidence="1" type="ORF">BL240_24090</name>
</gene>
<reference evidence="1 2" key="1">
    <citation type="submission" date="2016-12" db="EMBL/GenBank/DDBJ databases">
        <title>Draft Genome Sequence of Mercury Resistant Pseudomonas DRA525.</title>
        <authorList>
            <person name="Drace K.M."/>
        </authorList>
    </citation>
    <scope>NUCLEOTIDE SEQUENCE [LARGE SCALE GENOMIC DNA]</scope>
    <source>
        <strain evidence="1 2">DRA525</strain>
    </source>
</reference>
<protein>
    <submittedName>
        <fullName evidence="1">Uncharacterized protein</fullName>
    </submittedName>
</protein>
<evidence type="ECO:0000313" key="1">
    <source>
        <dbReference type="EMBL" id="APO84360.1"/>
    </source>
</evidence>
<dbReference type="EMBL" id="CP018743">
    <property type="protein sequence ID" value="APO84360.1"/>
    <property type="molecule type" value="Genomic_DNA"/>
</dbReference>
<dbReference type="AlphaFoldDB" id="A0A1L5PVZ4"/>
<dbReference type="Proteomes" id="UP000185146">
    <property type="component" value="Chromosome"/>
</dbReference>
<organism evidence="1 2">
    <name type="scientific">Pseudomonas putida</name>
    <name type="common">Arthrobacter siderocapsulatus</name>
    <dbReference type="NCBI Taxonomy" id="303"/>
    <lineage>
        <taxon>Bacteria</taxon>
        <taxon>Pseudomonadati</taxon>
        <taxon>Pseudomonadota</taxon>
        <taxon>Gammaproteobacteria</taxon>
        <taxon>Pseudomonadales</taxon>
        <taxon>Pseudomonadaceae</taxon>
        <taxon>Pseudomonas</taxon>
    </lineage>
</organism>
<name>A0A1L5PVZ4_PSEPU</name>
<evidence type="ECO:0000313" key="2">
    <source>
        <dbReference type="Proteomes" id="UP000185146"/>
    </source>
</evidence>
<sequence length="63" mass="6511">MPVGAALAANTGKAGAIHRVACFAGTPAPTGKSLPLKLALSLWERACPRRAARQPQSSQLQIC</sequence>
<proteinExistence type="predicted"/>